<dbReference type="InterPro" id="IPR002376">
    <property type="entry name" value="Formyl_transf_N"/>
</dbReference>
<dbReference type="EMBL" id="KF900661">
    <property type="protein sequence ID" value="AIF02785.1"/>
    <property type="molecule type" value="Genomic_DNA"/>
</dbReference>
<protein>
    <submittedName>
        <fullName evidence="2">Formyl transferase domain-containing protein (MTFMT, fmt)</fullName>
        <ecNumber evidence="2">2.1.2.9</ecNumber>
    </submittedName>
</protein>
<dbReference type="Gene3D" id="3.40.50.12230">
    <property type="match status" value="1"/>
</dbReference>
<dbReference type="Pfam" id="PF00551">
    <property type="entry name" value="Formyl_trans_N"/>
    <property type="match status" value="1"/>
</dbReference>
<gene>
    <name evidence="2" type="primary">MTFMT</name>
    <name evidence="2" type="synonym">fmt</name>
</gene>
<name>A0A075GHY8_9EURY</name>
<accession>A0A075GHY8</accession>
<dbReference type="GO" id="GO:0004479">
    <property type="term" value="F:methionyl-tRNA formyltransferase activity"/>
    <property type="evidence" value="ECO:0007669"/>
    <property type="project" value="UniProtKB-EC"/>
</dbReference>
<feature type="domain" description="Formyl transferase N-terminal" evidence="1">
    <location>
        <begin position="81"/>
        <end position="194"/>
    </location>
</feature>
<sequence length="241" mass="26607">MSQPRYVFMAIREHPWGREMLARLLNAGFAPALIIEEDSDVGEVERKKFEYRIGDHPVGPPMADQALERGIPVVTVPIHDDEHCMGYIEEAEPELIVFGGTRIIRGAILEYGDARGGVLNAHPGLLPECRGSASPAWSVYHDIPIGASCHFCSTTIDAGDLAGRREIPVRRGATYQDLCHATLVEAAKLMAEAVTAYAEGRLDELRSPQGDSEWPTFRYDADVERAAIAKLERGEYGRYAD</sequence>
<dbReference type="InterPro" id="IPR036477">
    <property type="entry name" value="Formyl_transf_N_sf"/>
</dbReference>
<proteinExistence type="predicted"/>
<dbReference type="AlphaFoldDB" id="A0A075GHY8"/>
<evidence type="ECO:0000313" key="2">
    <source>
        <dbReference type="EMBL" id="AIF02785.1"/>
    </source>
</evidence>
<dbReference type="EC" id="2.1.2.9" evidence="2"/>
<reference evidence="2" key="1">
    <citation type="journal article" date="2014" name="Genome Biol. Evol.">
        <title>Pangenome evidence for extensive interdomain horizontal transfer affecting lineage core and shell genes in uncultured planktonic thaumarchaeota and euryarchaeota.</title>
        <authorList>
            <person name="Deschamps P."/>
            <person name="Zivanovic Y."/>
            <person name="Moreira D."/>
            <person name="Rodriguez-Valera F."/>
            <person name="Lopez-Garcia P."/>
        </authorList>
    </citation>
    <scope>NUCLEOTIDE SEQUENCE</scope>
</reference>
<evidence type="ECO:0000259" key="1">
    <source>
        <dbReference type="Pfam" id="PF00551"/>
    </source>
</evidence>
<dbReference type="SUPFAM" id="SSF53328">
    <property type="entry name" value="Formyltransferase"/>
    <property type="match status" value="1"/>
</dbReference>
<organism evidence="2">
    <name type="scientific">uncultured marine group II/III euryarchaeote KM3_15_B02</name>
    <dbReference type="NCBI Taxonomy" id="1457910"/>
    <lineage>
        <taxon>Archaea</taxon>
        <taxon>Methanobacteriati</taxon>
        <taxon>Methanobacteriota</taxon>
        <taxon>environmental samples</taxon>
    </lineage>
</organism>
<keyword evidence="2" id="KW-0808">Transferase</keyword>